<dbReference type="SUPFAM" id="SSF52833">
    <property type="entry name" value="Thioredoxin-like"/>
    <property type="match status" value="1"/>
</dbReference>
<dbReference type="EMBL" id="JAASRM010000001">
    <property type="protein sequence ID" value="NIK90413.1"/>
    <property type="molecule type" value="Genomic_DNA"/>
</dbReference>
<comment type="caution">
    <text evidence="2">The sequence shown here is derived from an EMBL/GenBank/DDBJ whole genome shotgun (WGS) entry which is preliminary data.</text>
</comment>
<dbReference type="PANTHER" id="PTHR44051:SF8">
    <property type="entry name" value="GLUTATHIONE S-TRANSFERASE GSTA"/>
    <property type="match status" value="1"/>
</dbReference>
<evidence type="ECO:0000313" key="3">
    <source>
        <dbReference type="Proteomes" id="UP000570514"/>
    </source>
</evidence>
<gene>
    <name evidence="2" type="ORF">FHS83_003731</name>
</gene>
<keyword evidence="2" id="KW-0808">Transferase</keyword>
<dbReference type="EC" id="2.5.1.18" evidence="2"/>
<dbReference type="SFLD" id="SFLDS00019">
    <property type="entry name" value="Glutathione_Transferase_(cytos"/>
    <property type="match status" value="1"/>
</dbReference>
<dbReference type="SFLD" id="SFLDG00358">
    <property type="entry name" value="Main_(cytGST)"/>
    <property type="match status" value="1"/>
</dbReference>
<dbReference type="Gene3D" id="1.20.1050.10">
    <property type="match status" value="1"/>
</dbReference>
<protein>
    <submittedName>
        <fullName evidence="2">Glutathione S-transferase</fullName>
        <ecNumber evidence="2">2.5.1.18</ecNumber>
    </submittedName>
</protein>
<dbReference type="AlphaFoldDB" id="A0A846N462"/>
<reference evidence="2 3" key="1">
    <citation type="submission" date="2020-03" db="EMBL/GenBank/DDBJ databases">
        <title>Genomic Encyclopedia of Type Strains, Phase IV (KMG-IV): sequencing the most valuable type-strain genomes for metagenomic binning, comparative biology and taxonomic classification.</title>
        <authorList>
            <person name="Goeker M."/>
        </authorList>
    </citation>
    <scope>NUCLEOTIDE SEQUENCE [LARGE SCALE GENOMIC DNA]</scope>
    <source>
        <strain evidence="2 3">DSM 19867</strain>
    </source>
</reference>
<dbReference type="Gene3D" id="3.40.30.10">
    <property type="entry name" value="Glutaredoxin"/>
    <property type="match status" value="1"/>
</dbReference>
<dbReference type="CDD" id="cd03046">
    <property type="entry name" value="GST_N_GTT1_like"/>
    <property type="match status" value="1"/>
</dbReference>
<accession>A0A846N462</accession>
<dbReference type="CDD" id="cd03207">
    <property type="entry name" value="GST_C_8"/>
    <property type="match status" value="1"/>
</dbReference>
<dbReference type="Proteomes" id="UP000570514">
    <property type="component" value="Unassembled WGS sequence"/>
</dbReference>
<name>A0A846N462_9PROT</name>
<evidence type="ECO:0000313" key="2">
    <source>
        <dbReference type="EMBL" id="NIK90413.1"/>
    </source>
</evidence>
<dbReference type="PROSITE" id="PS50404">
    <property type="entry name" value="GST_NTER"/>
    <property type="match status" value="1"/>
</dbReference>
<dbReference type="InterPro" id="IPR004045">
    <property type="entry name" value="Glutathione_S-Trfase_N"/>
</dbReference>
<dbReference type="InterPro" id="IPR040079">
    <property type="entry name" value="Glutathione_S-Trfase"/>
</dbReference>
<dbReference type="Pfam" id="PF02798">
    <property type="entry name" value="GST_N"/>
    <property type="match status" value="1"/>
</dbReference>
<feature type="domain" description="GST N-terminal" evidence="1">
    <location>
        <begin position="7"/>
        <end position="86"/>
    </location>
</feature>
<keyword evidence="3" id="KW-1185">Reference proteome</keyword>
<dbReference type="PANTHER" id="PTHR44051">
    <property type="entry name" value="GLUTATHIONE S-TRANSFERASE-RELATED"/>
    <property type="match status" value="1"/>
</dbReference>
<dbReference type="InterPro" id="IPR036282">
    <property type="entry name" value="Glutathione-S-Trfase_C_sf"/>
</dbReference>
<evidence type="ECO:0000259" key="1">
    <source>
        <dbReference type="PROSITE" id="PS50404"/>
    </source>
</evidence>
<organism evidence="2 3">
    <name type="scientific">Rhizomicrobium palustre</name>
    <dbReference type="NCBI Taxonomy" id="189966"/>
    <lineage>
        <taxon>Bacteria</taxon>
        <taxon>Pseudomonadati</taxon>
        <taxon>Pseudomonadota</taxon>
        <taxon>Alphaproteobacteria</taxon>
        <taxon>Micropepsales</taxon>
        <taxon>Micropepsaceae</taxon>
        <taxon>Rhizomicrobium</taxon>
    </lineage>
</organism>
<dbReference type="GO" id="GO:0004364">
    <property type="term" value="F:glutathione transferase activity"/>
    <property type="evidence" value="ECO:0007669"/>
    <property type="project" value="UniProtKB-EC"/>
</dbReference>
<dbReference type="SUPFAM" id="SSF47616">
    <property type="entry name" value="GST C-terminal domain-like"/>
    <property type="match status" value="1"/>
</dbReference>
<dbReference type="InterPro" id="IPR036249">
    <property type="entry name" value="Thioredoxin-like_sf"/>
</dbReference>
<proteinExistence type="predicted"/>
<sequence>MITVSAFNWVPDFAKGLVRDLPVRWALEEAGLSYSAKLIGHPDKDTATYRDWQPFGQVPAFDDGKLRFFESGAIVLYIAEQSPVLLPDDPFQRRRAISWLFAALSTIDPVIRGFHLVEEAPAAREKVSGLLKSRLAALAAVLKNKEYLEDRFTVGDLMMGFVLRSLRDTDLVFGDTVLGPYLARLEARPAFARALSAQLGDFLAEPPV</sequence>
<dbReference type="FunFam" id="3.40.30.10:FF:000331">
    <property type="entry name" value="Glutathione S-transferase"/>
    <property type="match status" value="1"/>
</dbReference>
<dbReference type="RefSeq" id="WP_167084947.1">
    <property type="nucleotide sequence ID" value="NZ_BAAADC010000001.1"/>
</dbReference>